<evidence type="ECO:0000313" key="4">
    <source>
        <dbReference type="Proteomes" id="UP001153678"/>
    </source>
</evidence>
<dbReference type="EMBL" id="CAMKVN010001836">
    <property type="protein sequence ID" value="CAI2178341.1"/>
    <property type="molecule type" value="Genomic_DNA"/>
</dbReference>
<sequence length="419" mass="47422">SPVSGKTKKDKAQFKKYLERIEDPNYQGGSWALPENPTTSEKTKYELCEKVIKYKRNHKFTTEKLAQKMQLSKAETEDILYCRIDYLTLDRLLSYTDKLFAPAQVEIIIKELKPRKRTITKITITDYYQTKPGRKMITHELIVELVKTLDGRQVEPEPKKNPHDREVFNSALIIETMTRKGKIKTVPKGGFGKGSSRITSGQFTNAEQIKNQFFAHASCQRAGKESGDGGEHYLSKDSQALADFANGIANIGDEKQNLTLAVNEQEFNNKKQQLVNKLQECINGLKLKFQTDLNQLQTITPKHQKQILELEAEIKSIEAKYKENMTNAAKETDPAKKAKFIAAAQVAETELKKVKQKLRNNPLTKLIQYNHLLNYTDDLEKLFKGNVPKQPPTVPETPSNPNDSVDPSEGTNPTGGQTP</sequence>
<keyword evidence="4" id="KW-1185">Reference proteome</keyword>
<evidence type="ECO:0000256" key="1">
    <source>
        <dbReference type="SAM" id="Coils"/>
    </source>
</evidence>
<gene>
    <name evidence="3" type="ORF">FWILDA_LOCUS8538</name>
</gene>
<feature type="non-terminal residue" evidence="3">
    <location>
        <position position="419"/>
    </location>
</feature>
<organism evidence="3 4">
    <name type="scientific">Funneliformis geosporum</name>
    <dbReference type="NCBI Taxonomy" id="1117311"/>
    <lineage>
        <taxon>Eukaryota</taxon>
        <taxon>Fungi</taxon>
        <taxon>Fungi incertae sedis</taxon>
        <taxon>Mucoromycota</taxon>
        <taxon>Glomeromycotina</taxon>
        <taxon>Glomeromycetes</taxon>
        <taxon>Glomerales</taxon>
        <taxon>Glomeraceae</taxon>
        <taxon>Funneliformis</taxon>
    </lineage>
</organism>
<reference evidence="3" key="1">
    <citation type="submission" date="2022-08" db="EMBL/GenBank/DDBJ databases">
        <authorList>
            <person name="Kallberg Y."/>
            <person name="Tangrot J."/>
            <person name="Rosling A."/>
        </authorList>
    </citation>
    <scope>NUCLEOTIDE SEQUENCE</scope>
    <source>
        <strain evidence="3">Wild A</strain>
    </source>
</reference>
<accession>A0A9W4WPZ6</accession>
<proteinExistence type="predicted"/>
<comment type="caution">
    <text evidence="3">The sequence shown here is derived from an EMBL/GenBank/DDBJ whole genome shotgun (WGS) entry which is preliminary data.</text>
</comment>
<dbReference type="OrthoDB" id="2418036at2759"/>
<name>A0A9W4WPZ6_9GLOM</name>
<dbReference type="AlphaFoldDB" id="A0A9W4WPZ6"/>
<feature type="region of interest" description="Disordered" evidence="2">
    <location>
        <begin position="383"/>
        <end position="419"/>
    </location>
</feature>
<evidence type="ECO:0000256" key="2">
    <source>
        <dbReference type="SAM" id="MobiDB-lite"/>
    </source>
</evidence>
<feature type="compositionally biased region" description="Polar residues" evidence="2">
    <location>
        <begin position="396"/>
        <end position="419"/>
    </location>
</feature>
<keyword evidence="1" id="KW-0175">Coiled coil</keyword>
<protein>
    <submittedName>
        <fullName evidence="3">3485_t:CDS:1</fullName>
    </submittedName>
</protein>
<evidence type="ECO:0000313" key="3">
    <source>
        <dbReference type="EMBL" id="CAI2178341.1"/>
    </source>
</evidence>
<dbReference type="Proteomes" id="UP001153678">
    <property type="component" value="Unassembled WGS sequence"/>
</dbReference>
<dbReference type="InterPro" id="IPR010982">
    <property type="entry name" value="Lambda_DNA-bd_dom_sf"/>
</dbReference>
<dbReference type="Gene3D" id="1.10.260.40">
    <property type="entry name" value="lambda repressor-like DNA-binding domains"/>
    <property type="match status" value="1"/>
</dbReference>
<dbReference type="GO" id="GO:0003677">
    <property type="term" value="F:DNA binding"/>
    <property type="evidence" value="ECO:0007669"/>
    <property type="project" value="InterPro"/>
</dbReference>
<feature type="coiled-coil region" evidence="1">
    <location>
        <begin position="300"/>
        <end position="327"/>
    </location>
</feature>